<feature type="domain" description="Helix-hairpin-helix DNA-binding motif class 1" evidence="3">
    <location>
        <begin position="145"/>
        <end position="164"/>
    </location>
</feature>
<feature type="compositionally biased region" description="Basic and acidic residues" evidence="2">
    <location>
        <begin position="11"/>
        <end position="20"/>
    </location>
</feature>
<dbReference type="RefSeq" id="NP_001416733.1">
    <property type="nucleotide sequence ID" value="NM_001429804.1"/>
</dbReference>
<organism evidence="4 5">
    <name type="scientific">Rattus norvegicus</name>
    <name type="common">Rat</name>
    <dbReference type="NCBI Taxonomy" id="10116"/>
    <lineage>
        <taxon>Eukaryota</taxon>
        <taxon>Metazoa</taxon>
        <taxon>Chordata</taxon>
        <taxon>Craniata</taxon>
        <taxon>Vertebrata</taxon>
        <taxon>Euteleostomi</taxon>
        <taxon>Mammalia</taxon>
        <taxon>Eutheria</taxon>
        <taxon>Euarchontoglires</taxon>
        <taxon>Glires</taxon>
        <taxon>Rodentia</taxon>
        <taxon>Myomorpha</taxon>
        <taxon>Muroidea</taxon>
        <taxon>Muridae</taxon>
        <taxon>Murinae</taxon>
        <taxon>Rattus</taxon>
    </lineage>
</organism>
<dbReference type="InterPro" id="IPR036691">
    <property type="entry name" value="Endo/exonu/phosph_ase_sf"/>
</dbReference>
<dbReference type="Pfam" id="PF12836">
    <property type="entry name" value="HHH_3"/>
    <property type="match status" value="2"/>
</dbReference>
<dbReference type="GeneID" id="315500"/>
<dbReference type="GeneTree" id="ENSGT00390000009677"/>
<gene>
    <name evidence="4 6" type="primary">Eepd1</name>
</gene>
<dbReference type="InterPro" id="IPR003583">
    <property type="entry name" value="Hlx-hairpin-Hlx_DNA-bd_motif"/>
</dbReference>
<reference evidence="4" key="3">
    <citation type="submission" date="2025-09" db="UniProtKB">
        <authorList>
            <consortium name="Ensembl"/>
        </authorList>
    </citation>
    <scope>IDENTIFICATION</scope>
    <source>
        <strain evidence="4">Brown Norway</strain>
    </source>
</reference>
<feature type="region of interest" description="Disordered" evidence="2">
    <location>
        <begin position="200"/>
        <end position="224"/>
    </location>
</feature>
<keyword evidence="7" id="KW-1267">Proteomics identification</keyword>
<dbReference type="CDD" id="cd10283">
    <property type="entry name" value="MnuA_DNase1-like"/>
    <property type="match status" value="1"/>
</dbReference>
<dbReference type="InterPro" id="IPR005135">
    <property type="entry name" value="Endo/exonuclease/phosphatase"/>
</dbReference>
<dbReference type="GO" id="GO:0006281">
    <property type="term" value="P:DNA repair"/>
    <property type="evidence" value="ECO:0007669"/>
    <property type="project" value="InterPro"/>
</dbReference>
<evidence type="ECO:0000313" key="5">
    <source>
        <dbReference type="Proteomes" id="UP000002494"/>
    </source>
</evidence>
<dbReference type="Ensembl" id="ENSRNOT00000118856.2">
    <property type="protein sequence ID" value="ENSRNOP00000079888.1"/>
    <property type="gene ID" value="ENSRNOG00000006931.7"/>
</dbReference>
<dbReference type="GO" id="GO:0003677">
    <property type="term" value="F:DNA binding"/>
    <property type="evidence" value="ECO:0007669"/>
    <property type="project" value="InterPro"/>
</dbReference>
<evidence type="ECO:0000313" key="6">
    <source>
        <dbReference type="RGD" id="1307401"/>
    </source>
</evidence>
<dbReference type="SUPFAM" id="SSF47781">
    <property type="entry name" value="RuvA domain 2-like"/>
    <property type="match status" value="2"/>
</dbReference>
<dbReference type="CTD" id="80820"/>
<feature type="region of interest" description="Disordered" evidence="2">
    <location>
        <begin position="511"/>
        <end position="532"/>
    </location>
</feature>
<feature type="compositionally biased region" description="Polar residues" evidence="2">
    <location>
        <begin position="202"/>
        <end position="211"/>
    </location>
</feature>
<dbReference type="GO" id="GO:0003824">
    <property type="term" value="F:catalytic activity"/>
    <property type="evidence" value="ECO:0007669"/>
    <property type="project" value="InterPro"/>
</dbReference>
<sequence>MGSTLGCHRSIPRDPSDLSHSRKFSAACNFSNILVNQERLNINTATEEELMTLPGVTRAVARSIVEYREYIGGFKKVEDLALVSGVGATKLEQVKFEICVSSKGNSAQHSPSSLRRDLLAEQQPHHLATTVPLTPRVNINTATLAQLMSVRGLSEKMAVSIVDYRREHGPFRSVEDLVRMDGINAAFLDRIRHQVFAERSRPPSTHTNGGLTFTAKPHPSPTSLSLQSEDLDLPPGGPTQIISMRPSVEAFGGMRDGRPVFRLATWNLQGCSVEKANNPGVREVVCMTLLENSIKLLAVQELLDKEALEKGPCYSGFLWDTAANVELRDIPGQESSPSNGHAKTVGPSPFLARFKVGSNDLTLVNLQLTALALPGVENSSKNHSDGHRLLNFALTLQETLKGEKDVVILGDFGQGPDSSDYDILRREKFHHLIPAHTFTNISTRNPQGSKSVDNIWISKSLKKVFTGHWAVVREGLTNPWIPDNWSWGGVASEHCPVLAELYMEKDWSKKEVPRNGNGVTLEPSEANVKHER</sequence>
<dbReference type="OrthoDB" id="6237065at2759"/>
<dbReference type="InterPro" id="IPR004509">
    <property type="entry name" value="Competence_ComEA_HhH"/>
</dbReference>
<dbReference type="RGD" id="1307401">
    <property type="gene designation" value="Eepd1"/>
</dbReference>
<evidence type="ECO:0000256" key="2">
    <source>
        <dbReference type="SAM" id="MobiDB-lite"/>
    </source>
</evidence>
<dbReference type="Gene3D" id="1.10.150.320">
    <property type="entry name" value="Photosystem II 12 kDa extrinsic protein"/>
    <property type="match status" value="1"/>
</dbReference>
<dbReference type="Gene3D" id="3.60.10.10">
    <property type="entry name" value="Endonuclease/exonuclease/phosphatase"/>
    <property type="match status" value="1"/>
</dbReference>
<dbReference type="PANTHER" id="PTHR21180:SF32">
    <property type="entry name" value="ENDONUCLEASE_EXONUCLEASE_PHOSPHATASE FAMILY DOMAIN-CONTAINING PROTEIN 1"/>
    <property type="match status" value="1"/>
</dbReference>
<dbReference type="PANTHER" id="PTHR21180">
    <property type="entry name" value="ENDONUCLEASE/EXONUCLEASE/PHOSPHATASE FAMILY DOMAIN-CONTAINING PROTEIN 1"/>
    <property type="match status" value="1"/>
</dbReference>
<feature type="region of interest" description="Disordered" evidence="2">
    <location>
        <begin position="1"/>
        <end position="20"/>
    </location>
</feature>
<evidence type="ECO:0007829" key="7">
    <source>
        <dbReference type="PeptideAtlas" id="A0A8I5ZPH9"/>
    </source>
</evidence>
<dbReference type="Pfam" id="PF03372">
    <property type="entry name" value="Exo_endo_phos"/>
    <property type="match status" value="1"/>
</dbReference>
<evidence type="ECO:0000313" key="4">
    <source>
        <dbReference type="Ensembl" id="ENSRNOP00000079888.1"/>
    </source>
</evidence>
<dbReference type="Gene3D" id="1.10.150.280">
    <property type="entry name" value="AF1531-like domain"/>
    <property type="match status" value="1"/>
</dbReference>
<dbReference type="Proteomes" id="UP000002494">
    <property type="component" value="Chromosome 8"/>
</dbReference>
<dbReference type="SUPFAM" id="SSF56219">
    <property type="entry name" value="DNase I-like"/>
    <property type="match status" value="1"/>
</dbReference>
<feature type="domain" description="Helix-hairpin-helix DNA-binding motif class 1" evidence="3">
    <location>
        <begin position="48"/>
        <end position="67"/>
    </location>
</feature>
<dbReference type="NCBIfam" id="TIGR00426">
    <property type="entry name" value="competence protein ComEA helix-hairpin-helix repeat region"/>
    <property type="match status" value="1"/>
</dbReference>
<proteinExistence type="evidence at protein level"/>
<reference evidence="4" key="1">
    <citation type="submission" date="2024-01" db="EMBL/GenBank/DDBJ databases">
        <title>GRCr8: a new rat reference genome assembly contstructed from accurate long reads and long range scaffolding.</title>
        <authorList>
            <person name="Doris P.A."/>
            <person name="Kalbfleisch T."/>
            <person name="Li K."/>
            <person name="Howe K."/>
            <person name="Wood J."/>
        </authorList>
    </citation>
    <scope>NUCLEOTIDE SEQUENCE [LARGE SCALE GENOMIC DNA]</scope>
    <source>
        <strain evidence="4">Brown Norway</strain>
    </source>
</reference>
<evidence type="ECO:0000256" key="1">
    <source>
        <dbReference type="ARBA" id="ARBA00015260"/>
    </source>
</evidence>
<accession>A0A8I5ZPH9</accession>
<dbReference type="SMART" id="SM00278">
    <property type="entry name" value="HhH1"/>
    <property type="match status" value="3"/>
</dbReference>
<name>A0A8I5ZPH9_RAT</name>
<dbReference type="InterPro" id="IPR051675">
    <property type="entry name" value="Endo/Exo/Phosphatase_dom_1"/>
</dbReference>
<reference evidence="4" key="2">
    <citation type="submission" date="2025-08" db="UniProtKB">
        <authorList>
            <consortium name="Ensembl"/>
        </authorList>
    </citation>
    <scope>IDENTIFICATION</scope>
    <source>
        <strain evidence="4">Brown Norway</strain>
    </source>
</reference>
<dbReference type="AlphaFoldDB" id="A0A8I5ZPH9"/>
<protein>
    <recommendedName>
        <fullName evidence="1">Endonuclease/exonuclease/phosphatase family domain-containing protein 1</fullName>
    </recommendedName>
</protein>
<evidence type="ECO:0000259" key="3">
    <source>
        <dbReference type="SMART" id="SM00278"/>
    </source>
</evidence>
<keyword evidence="5" id="KW-1185">Reference proteome</keyword>
<dbReference type="InterPro" id="IPR010994">
    <property type="entry name" value="RuvA_2-like"/>
</dbReference>
<feature type="domain" description="Helix-hairpin-helix DNA-binding motif class 1" evidence="3">
    <location>
        <begin position="78"/>
        <end position="97"/>
    </location>
</feature>